<proteinExistence type="predicted"/>
<evidence type="ECO:0000313" key="1">
    <source>
        <dbReference type="EMBL" id="GAA0579764.1"/>
    </source>
</evidence>
<organism evidence="1 2">
    <name type="scientific">Craurococcus roseus</name>
    <dbReference type="NCBI Taxonomy" id="77585"/>
    <lineage>
        <taxon>Bacteria</taxon>
        <taxon>Pseudomonadati</taxon>
        <taxon>Pseudomonadota</taxon>
        <taxon>Alphaproteobacteria</taxon>
        <taxon>Acetobacterales</taxon>
        <taxon>Acetobacteraceae</taxon>
        <taxon>Craurococcus</taxon>
    </lineage>
</organism>
<sequence length="91" mass="9716">MSATVPDTTADGPVVRTSARRRPWPCLALSFGAAALEVRGKTLFLRLAGAEIYVCTAELSDWWTLREPGCFEAAAGRLRLSAAKATAAHDP</sequence>
<evidence type="ECO:0000313" key="2">
    <source>
        <dbReference type="Proteomes" id="UP001501588"/>
    </source>
</evidence>
<comment type="caution">
    <text evidence="1">The sequence shown here is derived from an EMBL/GenBank/DDBJ whole genome shotgun (WGS) entry which is preliminary data.</text>
</comment>
<dbReference type="EMBL" id="BAAAFZ010000019">
    <property type="protein sequence ID" value="GAA0579764.1"/>
    <property type="molecule type" value="Genomic_DNA"/>
</dbReference>
<gene>
    <name evidence="1" type="ORF">GCM10009416_17720</name>
</gene>
<keyword evidence="2" id="KW-1185">Reference proteome</keyword>
<dbReference type="Proteomes" id="UP001501588">
    <property type="component" value="Unassembled WGS sequence"/>
</dbReference>
<reference evidence="2" key="1">
    <citation type="journal article" date="2019" name="Int. J. Syst. Evol. Microbiol.">
        <title>The Global Catalogue of Microorganisms (GCM) 10K type strain sequencing project: providing services to taxonomists for standard genome sequencing and annotation.</title>
        <authorList>
            <consortium name="The Broad Institute Genomics Platform"/>
            <consortium name="The Broad Institute Genome Sequencing Center for Infectious Disease"/>
            <person name="Wu L."/>
            <person name="Ma J."/>
        </authorList>
    </citation>
    <scope>NUCLEOTIDE SEQUENCE [LARGE SCALE GENOMIC DNA]</scope>
    <source>
        <strain evidence="2">JCM 9933</strain>
    </source>
</reference>
<name>A0ABP3Q4I3_9PROT</name>
<protein>
    <submittedName>
        <fullName evidence="1">Uncharacterized protein</fullName>
    </submittedName>
</protein>
<dbReference type="RefSeq" id="WP_343894875.1">
    <property type="nucleotide sequence ID" value="NZ_BAAAFZ010000019.1"/>
</dbReference>
<accession>A0ABP3Q4I3</accession>